<accession>A0ABD3QDG1</accession>
<feature type="region of interest" description="Disordered" evidence="1">
    <location>
        <begin position="45"/>
        <end position="175"/>
    </location>
</feature>
<keyword evidence="3" id="KW-1185">Reference proteome</keyword>
<evidence type="ECO:0000313" key="2">
    <source>
        <dbReference type="EMBL" id="KAL3798402.1"/>
    </source>
</evidence>
<feature type="compositionally biased region" description="Low complexity" evidence="1">
    <location>
        <begin position="129"/>
        <end position="143"/>
    </location>
</feature>
<dbReference type="EMBL" id="JABMIG020000046">
    <property type="protein sequence ID" value="KAL3798402.1"/>
    <property type="molecule type" value="Genomic_DNA"/>
</dbReference>
<gene>
    <name evidence="2" type="ORF">HJC23_005055</name>
</gene>
<comment type="caution">
    <text evidence="2">The sequence shown here is derived from an EMBL/GenBank/DDBJ whole genome shotgun (WGS) entry which is preliminary data.</text>
</comment>
<name>A0ABD3QDG1_9STRA</name>
<dbReference type="Proteomes" id="UP001516023">
    <property type="component" value="Unassembled WGS sequence"/>
</dbReference>
<feature type="compositionally biased region" description="Basic residues" evidence="1">
    <location>
        <begin position="359"/>
        <end position="373"/>
    </location>
</feature>
<protein>
    <recommendedName>
        <fullName evidence="4">Calmodulin</fullName>
    </recommendedName>
</protein>
<evidence type="ECO:0000256" key="1">
    <source>
        <dbReference type="SAM" id="MobiDB-lite"/>
    </source>
</evidence>
<sequence>MSAPIRFVRYSLSTCSIPNAIPSCQHSRPHDMPYTSFDFRRRFRSAPSQRNEDATAAATETNSYKRKSSRVSPYGRLRRKLDAKRREEESALFVHTNERSHDLGETPSPKSPPTSAPTTQQHKDGHEQSTTSSSSNNNNNNNTEQKKTKTASAESYSGHPWKTQFGVTTSKANDHGNIHAQSKVGEFVSKGHGQPIYGRGRGGYFPRKRGMNTAMLSWRSPTRETATTMMHRRKKRSKEKAADAANQISQNVQKNISTIQQEAPKLLSTAQKLTGISTREELREWVSEQLKLGTECLSMFMKGYREGRDEEVDKMLHEYFKELDQDKGNEILTKEGSESIEKESIDRSGHDIGSESKVVQKRPWGRKERRRFKATGQQIPMVDVMNS</sequence>
<dbReference type="AlphaFoldDB" id="A0ABD3QDG1"/>
<reference evidence="2 3" key="1">
    <citation type="journal article" date="2020" name="G3 (Bethesda)">
        <title>Improved Reference Genome for Cyclotella cryptica CCMP332, a Model for Cell Wall Morphogenesis, Salinity Adaptation, and Lipid Production in Diatoms (Bacillariophyta).</title>
        <authorList>
            <person name="Roberts W.R."/>
            <person name="Downey K.M."/>
            <person name="Ruck E.C."/>
            <person name="Traller J.C."/>
            <person name="Alverson A.J."/>
        </authorList>
    </citation>
    <scope>NUCLEOTIDE SEQUENCE [LARGE SCALE GENOMIC DNA]</scope>
    <source>
        <strain evidence="2 3">CCMP332</strain>
    </source>
</reference>
<evidence type="ECO:0000313" key="3">
    <source>
        <dbReference type="Proteomes" id="UP001516023"/>
    </source>
</evidence>
<organism evidence="2 3">
    <name type="scientific">Cyclotella cryptica</name>
    <dbReference type="NCBI Taxonomy" id="29204"/>
    <lineage>
        <taxon>Eukaryota</taxon>
        <taxon>Sar</taxon>
        <taxon>Stramenopiles</taxon>
        <taxon>Ochrophyta</taxon>
        <taxon>Bacillariophyta</taxon>
        <taxon>Coscinodiscophyceae</taxon>
        <taxon>Thalassiosirophycidae</taxon>
        <taxon>Stephanodiscales</taxon>
        <taxon>Stephanodiscaceae</taxon>
        <taxon>Cyclotella</taxon>
    </lineage>
</organism>
<feature type="region of interest" description="Disordered" evidence="1">
    <location>
        <begin position="330"/>
        <end position="387"/>
    </location>
</feature>
<feature type="compositionally biased region" description="Basic and acidic residues" evidence="1">
    <location>
        <begin position="330"/>
        <end position="354"/>
    </location>
</feature>
<evidence type="ECO:0008006" key="4">
    <source>
        <dbReference type="Google" id="ProtNLM"/>
    </source>
</evidence>
<proteinExistence type="predicted"/>